<dbReference type="GO" id="GO:0031297">
    <property type="term" value="P:replication fork processing"/>
    <property type="evidence" value="ECO:0007669"/>
    <property type="project" value="TreeGrafter"/>
</dbReference>
<proteinExistence type="inferred from homology"/>
<evidence type="ECO:0000256" key="3">
    <source>
        <dbReference type="ARBA" id="ARBA00023242"/>
    </source>
</evidence>
<feature type="region of interest" description="Disordered" evidence="5">
    <location>
        <begin position="22"/>
        <end position="68"/>
    </location>
</feature>
<dbReference type="InterPro" id="IPR014001">
    <property type="entry name" value="Helicase_ATP-bd"/>
</dbReference>
<comment type="similarity">
    <text evidence="4">Belongs to the SNF2/RAD54 helicase family. SMARCAL1 subfamily.</text>
</comment>
<evidence type="ECO:0000259" key="8">
    <source>
        <dbReference type="PROSITE" id="PS51467"/>
    </source>
</evidence>
<reference evidence="9 10" key="1">
    <citation type="submission" date="2015-08" db="EMBL/GenBank/DDBJ databases">
        <title>Ancestral chromatin configuration constrains chromatin evolution on differentiating sex chromosomes in Drosophila.</title>
        <authorList>
            <person name="Zhou Q."/>
            <person name="Bachtrog D."/>
        </authorList>
    </citation>
    <scope>NUCLEOTIDE SEQUENCE [LARGE SCALE GENOMIC DNA]</scope>
    <source>
        <tissue evidence="9">Whole larvae</tissue>
    </source>
</reference>
<accession>A0A0M4EGW2</accession>
<dbReference type="Pfam" id="PF07443">
    <property type="entry name" value="HARP"/>
    <property type="match status" value="1"/>
</dbReference>
<dbReference type="InterPro" id="IPR010003">
    <property type="entry name" value="HARP_dom"/>
</dbReference>
<feature type="compositionally biased region" description="Polar residues" evidence="5">
    <location>
        <begin position="701"/>
        <end position="712"/>
    </location>
</feature>
<dbReference type="PANTHER" id="PTHR45766">
    <property type="entry name" value="DNA ANNEALING HELICASE AND ENDONUCLEASE ZRANB3 FAMILY MEMBER"/>
    <property type="match status" value="1"/>
</dbReference>
<dbReference type="Proteomes" id="UP000494163">
    <property type="component" value="Chromosome 2L"/>
</dbReference>
<feature type="domain" description="Helicase ATP-binding" evidence="6">
    <location>
        <begin position="247"/>
        <end position="403"/>
    </location>
</feature>
<dbReference type="EMBL" id="CP012523">
    <property type="protein sequence ID" value="ALC40055.1"/>
    <property type="molecule type" value="Genomic_DNA"/>
</dbReference>
<evidence type="ECO:0000256" key="1">
    <source>
        <dbReference type="ARBA" id="ARBA00004123"/>
    </source>
</evidence>
<feature type="region of interest" description="Disordered" evidence="5">
    <location>
        <begin position="701"/>
        <end position="722"/>
    </location>
</feature>
<evidence type="ECO:0000259" key="7">
    <source>
        <dbReference type="PROSITE" id="PS51194"/>
    </source>
</evidence>
<feature type="compositionally biased region" description="Polar residues" evidence="5">
    <location>
        <begin position="27"/>
        <end position="68"/>
    </location>
</feature>
<dbReference type="GO" id="GO:0006281">
    <property type="term" value="P:DNA repair"/>
    <property type="evidence" value="ECO:0007669"/>
    <property type="project" value="TreeGrafter"/>
</dbReference>
<evidence type="ECO:0000313" key="10">
    <source>
        <dbReference type="Proteomes" id="UP000494163"/>
    </source>
</evidence>
<dbReference type="Pfam" id="PF00176">
    <property type="entry name" value="SNF2-rel_dom"/>
    <property type="match status" value="1"/>
</dbReference>
<dbReference type="InterPro" id="IPR001650">
    <property type="entry name" value="Helicase_C-like"/>
</dbReference>
<dbReference type="InterPro" id="IPR038718">
    <property type="entry name" value="SNF2-like_sf"/>
</dbReference>
<evidence type="ECO:0000259" key="6">
    <source>
        <dbReference type="PROSITE" id="PS51192"/>
    </source>
</evidence>
<dbReference type="AlphaFoldDB" id="A0A0M4EGW2"/>
<evidence type="ECO:0000256" key="2">
    <source>
        <dbReference type="ARBA" id="ARBA00022801"/>
    </source>
</evidence>
<organism evidence="9 10">
    <name type="scientific">Drosophila busckii</name>
    <name type="common">Fruit fly</name>
    <dbReference type="NCBI Taxonomy" id="30019"/>
    <lineage>
        <taxon>Eukaryota</taxon>
        <taxon>Metazoa</taxon>
        <taxon>Ecdysozoa</taxon>
        <taxon>Arthropoda</taxon>
        <taxon>Hexapoda</taxon>
        <taxon>Insecta</taxon>
        <taxon>Pterygota</taxon>
        <taxon>Neoptera</taxon>
        <taxon>Endopterygota</taxon>
        <taxon>Diptera</taxon>
        <taxon>Brachycera</taxon>
        <taxon>Muscomorpha</taxon>
        <taxon>Ephydroidea</taxon>
        <taxon>Drosophilidae</taxon>
        <taxon>Drosophila</taxon>
    </lineage>
</organism>
<dbReference type="OMA" id="WTNDETK"/>
<dbReference type="CDD" id="cd18793">
    <property type="entry name" value="SF2_C_SNF"/>
    <property type="match status" value="1"/>
</dbReference>
<dbReference type="InterPro" id="IPR000330">
    <property type="entry name" value="SNF2_N"/>
</dbReference>
<dbReference type="InterPro" id="IPR049730">
    <property type="entry name" value="SNF2/RAD54-like_C"/>
</dbReference>
<gene>
    <name evidence="9" type="ORF">Dbus_chr2Lg2140</name>
</gene>
<feature type="domain" description="Helicase C-terminal" evidence="7">
    <location>
        <begin position="514"/>
        <end position="672"/>
    </location>
</feature>
<dbReference type="Pfam" id="PF00271">
    <property type="entry name" value="Helicase_C"/>
    <property type="match status" value="1"/>
</dbReference>
<comment type="subcellular location">
    <subcellularLocation>
        <location evidence="1">Nucleus</location>
    </subcellularLocation>
</comment>
<dbReference type="STRING" id="30019.A0A0M4EGW2"/>
<dbReference type="PROSITE" id="PS51467">
    <property type="entry name" value="HARP"/>
    <property type="match status" value="1"/>
</dbReference>
<dbReference type="Gene3D" id="3.40.50.300">
    <property type="entry name" value="P-loop containing nucleotide triphosphate hydrolases"/>
    <property type="match status" value="1"/>
</dbReference>
<keyword evidence="2" id="KW-0378">Hydrolase</keyword>
<dbReference type="SMART" id="SM00490">
    <property type="entry name" value="HELICc"/>
    <property type="match status" value="1"/>
</dbReference>
<dbReference type="OrthoDB" id="2801544at2759"/>
<dbReference type="PANTHER" id="PTHR45766:SF6">
    <property type="entry name" value="SWI_SNF-RELATED MATRIX-ASSOCIATED ACTIN-DEPENDENT REGULATOR OF CHROMATIN SUBFAMILY A-LIKE PROTEIN 1"/>
    <property type="match status" value="1"/>
</dbReference>
<sequence length="771" mass="86650">MSACSAAEIEEKRRLALAKLMAKKAQQPATNSTTSVKPATSVTSPQQLSAKSASNFYKSPPQNNNTRPTIQAAAVGNKSSAFLNALKAIKSTSARELGRVAAHPYQRPKDAPKPLLGLSPEKNKQQTGAALAPVFVKSITCRVYMISRKRFAVEPSGYNDKLIMVFKKMPTKMYDSKTRIWNFDLTDYQLLLQHVTDLKPNVVIGTIPKKVIDLCQRPAKSIERSVLASISDSLAQKLMPFQEEGVCFAIAQQGRLMICDEMGLGKTYQALAVADYFKDDWPLLICTTASTRDTWARHVTELLPALPLHCIQVLANSQIYFGDAKVLITSYNMMERYMDKLLQRKFGFVIFDESHTLKNSKAKCTTVAKRLTDQAKRVILLSGTPALSRPLELFTQLQLVDSRFMNFMEFTSRYCDGKQNQFGWDANGQSNLEELRAILILKYMIRRTKAEVLPQLSQKHRETVVLDPALVWTNEDAKSTCSDFNKELQQAKGKSREEILLRFYARTAEVKTKAVCAYLKTLVKEQIKFIIFAHHRIMLDAISTCLCGLHVDFIRIDGTTRSDLRADYVDTFQNKSNCKVAVLSLKACNSGITLTAAEMILFAELDWNPSTLAQAESRAHRIGQTKPVICRYLMANQTADDTIWIMLKNKQEVLSKAGIFAENLQEAKHTAAPTTSHHIEEYFSPTKSIPNQCKASTMKQFLTSQTNSNNKQSTDKDKDKGIDTFFDHDEADDTMAQFLTQAKSQANPIDRDVAAFFDNDDDDEAFKDLIF</sequence>
<keyword evidence="10" id="KW-1185">Reference proteome</keyword>
<protein>
    <submittedName>
        <fullName evidence="9">Marcal1</fullName>
    </submittedName>
</protein>
<evidence type="ECO:0000256" key="5">
    <source>
        <dbReference type="SAM" id="MobiDB-lite"/>
    </source>
</evidence>
<dbReference type="PROSITE" id="PS51192">
    <property type="entry name" value="HELICASE_ATP_BIND_1"/>
    <property type="match status" value="1"/>
</dbReference>
<feature type="domain" description="HARP" evidence="8">
    <location>
        <begin position="132"/>
        <end position="208"/>
    </location>
</feature>
<dbReference type="SUPFAM" id="SSF52540">
    <property type="entry name" value="P-loop containing nucleoside triphosphate hydrolases"/>
    <property type="match status" value="2"/>
</dbReference>
<evidence type="ECO:0000256" key="4">
    <source>
        <dbReference type="PROSITE-ProRule" id="PRU00800"/>
    </source>
</evidence>
<dbReference type="GO" id="GO:0016787">
    <property type="term" value="F:hydrolase activity"/>
    <property type="evidence" value="ECO:0007669"/>
    <property type="project" value="UniProtKB-KW"/>
</dbReference>
<feature type="compositionally biased region" description="Basic and acidic residues" evidence="5">
    <location>
        <begin position="713"/>
        <end position="722"/>
    </location>
</feature>
<name>A0A0M4EGW2_DROBS</name>
<dbReference type="SMART" id="SM00487">
    <property type="entry name" value="DEXDc"/>
    <property type="match status" value="1"/>
</dbReference>
<dbReference type="GO" id="GO:0005524">
    <property type="term" value="F:ATP binding"/>
    <property type="evidence" value="ECO:0007669"/>
    <property type="project" value="InterPro"/>
</dbReference>
<dbReference type="CDD" id="cd18010">
    <property type="entry name" value="DEXHc_HARP_SMARCAL1"/>
    <property type="match status" value="1"/>
</dbReference>
<dbReference type="InterPro" id="IPR027417">
    <property type="entry name" value="P-loop_NTPase"/>
</dbReference>
<dbReference type="GO" id="GO:0043596">
    <property type="term" value="C:nuclear replication fork"/>
    <property type="evidence" value="ECO:0007669"/>
    <property type="project" value="TreeGrafter"/>
</dbReference>
<evidence type="ECO:0000313" key="9">
    <source>
        <dbReference type="EMBL" id="ALC40055.1"/>
    </source>
</evidence>
<keyword evidence="3" id="KW-0539">Nucleus</keyword>
<dbReference type="Gene3D" id="3.40.50.10810">
    <property type="entry name" value="Tandem AAA-ATPase domain"/>
    <property type="match status" value="1"/>
</dbReference>
<dbReference type="PROSITE" id="PS51194">
    <property type="entry name" value="HELICASE_CTER"/>
    <property type="match status" value="1"/>
</dbReference>